<dbReference type="RefSeq" id="WP_200593244.1">
    <property type="nucleotide sequence ID" value="NZ_JAEPBG010000006.1"/>
</dbReference>
<gene>
    <name evidence="1" type="ORF">JJB74_15955</name>
</gene>
<dbReference type="Proteomes" id="UP000622890">
    <property type="component" value="Unassembled WGS sequence"/>
</dbReference>
<name>A0A934SUT5_9BURK</name>
<dbReference type="EMBL" id="JAEPBG010000006">
    <property type="protein sequence ID" value="MBK4736117.1"/>
    <property type="molecule type" value="Genomic_DNA"/>
</dbReference>
<keyword evidence="2" id="KW-1185">Reference proteome</keyword>
<proteinExistence type="predicted"/>
<dbReference type="AlphaFoldDB" id="A0A934SUT5"/>
<evidence type="ECO:0000313" key="1">
    <source>
        <dbReference type="EMBL" id="MBK4736117.1"/>
    </source>
</evidence>
<comment type="caution">
    <text evidence="1">The sequence shown here is derived from an EMBL/GenBank/DDBJ whole genome shotgun (WGS) entry which is preliminary data.</text>
</comment>
<protein>
    <submittedName>
        <fullName evidence="1">Uncharacterized protein</fullName>
    </submittedName>
</protein>
<organism evidence="1 2">
    <name type="scientific">Noviherbaspirillum pedocola</name>
    <dbReference type="NCBI Taxonomy" id="2801341"/>
    <lineage>
        <taxon>Bacteria</taxon>
        <taxon>Pseudomonadati</taxon>
        <taxon>Pseudomonadota</taxon>
        <taxon>Betaproteobacteria</taxon>
        <taxon>Burkholderiales</taxon>
        <taxon>Oxalobacteraceae</taxon>
        <taxon>Noviherbaspirillum</taxon>
    </lineage>
</organism>
<reference evidence="1" key="1">
    <citation type="submission" date="2021-01" db="EMBL/GenBank/DDBJ databases">
        <title>Genome sequence of strain Noviherbaspirillum sp. DKR-6.</title>
        <authorList>
            <person name="Chaudhary D.K."/>
        </authorList>
    </citation>
    <scope>NUCLEOTIDE SEQUENCE</scope>
    <source>
        <strain evidence="1">DKR-6</strain>
    </source>
</reference>
<sequence length="67" mass="7477">MSSMGRTFIKDRVSARKAKRGADHIRITELAALVEQLAQALEDASPDHQLASNARQYLLQTNLINQD</sequence>
<accession>A0A934SUT5</accession>
<evidence type="ECO:0000313" key="2">
    <source>
        <dbReference type="Proteomes" id="UP000622890"/>
    </source>
</evidence>